<comment type="similarity">
    <text evidence="2">Belongs to the GPAT/DAPAT family.</text>
</comment>
<dbReference type="GO" id="GO:0016791">
    <property type="term" value="F:phosphatase activity"/>
    <property type="evidence" value="ECO:0000318"/>
    <property type="project" value="GO_Central"/>
</dbReference>
<keyword evidence="7 11" id="KW-0472">Membrane</keyword>
<dbReference type="GO" id="GO:0008654">
    <property type="term" value="P:phospholipid biosynthetic process"/>
    <property type="evidence" value="ECO:0007669"/>
    <property type="project" value="UniProtKB-KW"/>
</dbReference>
<reference evidence="13 14" key="1">
    <citation type="journal article" date="2013" name="Genome Biol.">
        <title>The genome sequence of the most widely cultivated cacao type and its use to identify candidate genes regulating pod color.</title>
        <authorList>
            <person name="Motamayor J.C."/>
            <person name="Mockaitis K."/>
            <person name="Schmutz J."/>
            <person name="Haiminen N."/>
            <person name="Iii D.L."/>
            <person name="Cornejo O."/>
            <person name="Findley S.D."/>
            <person name="Zheng P."/>
            <person name="Utro F."/>
            <person name="Royaert S."/>
            <person name="Saski C."/>
            <person name="Jenkins J."/>
            <person name="Podicheti R."/>
            <person name="Zhao M."/>
            <person name="Scheffler B.E."/>
            <person name="Stack J.C."/>
            <person name="Feltus F.A."/>
            <person name="Mustiga G.M."/>
            <person name="Amores F."/>
            <person name="Phillips W."/>
            <person name="Marelli J.P."/>
            <person name="May G.D."/>
            <person name="Shapiro H."/>
            <person name="Ma J."/>
            <person name="Bustamante C.D."/>
            <person name="Schnell R.J."/>
            <person name="Main D."/>
            <person name="Gilbert D."/>
            <person name="Parida L."/>
            <person name="Kuhn D.N."/>
        </authorList>
    </citation>
    <scope>NUCLEOTIDE SEQUENCE [LARGE SCALE GENOMIC DNA]</scope>
    <source>
        <strain evidence="14">cv. Matina 1-6</strain>
    </source>
</reference>
<evidence type="ECO:0000256" key="5">
    <source>
        <dbReference type="ARBA" id="ARBA00022692"/>
    </source>
</evidence>
<dbReference type="OMA" id="ISECTHH"/>
<feature type="domain" description="Phospholipid/glycerol acyltransferase" evidence="12">
    <location>
        <begin position="365"/>
        <end position="466"/>
    </location>
</feature>
<dbReference type="GO" id="GO:0016020">
    <property type="term" value="C:membrane"/>
    <property type="evidence" value="ECO:0000318"/>
    <property type="project" value="GO_Central"/>
</dbReference>
<evidence type="ECO:0000256" key="3">
    <source>
        <dbReference type="ARBA" id="ARBA00022516"/>
    </source>
</evidence>
<evidence type="ECO:0000256" key="1">
    <source>
        <dbReference type="ARBA" id="ARBA00004141"/>
    </source>
</evidence>
<keyword evidence="8" id="KW-0443">Lipid metabolism</keyword>
<evidence type="ECO:0000256" key="2">
    <source>
        <dbReference type="ARBA" id="ARBA00007937"/>
    </source>
</evidence>
<evidence type="ECO:0000256" key="6">
    <source>
        <dbReference type="ARBA" id="ARBA00022989"/>
    </source>
</evidence>
<keyword evidence="8" id="KW-0594">Phospholipid biosynthesis</keyword>
<evidence type="ECO:0000256" key="7">
    <source>
        <dbReference type="ARBA" id="ARBA00023136"/>
    </source>
</evidence>
<keyword evidence="10 13" id="KW-0012">Acyltransferase</keyword>
<keyword evidence="3" id="KW-0444">Lipid biosynthesis</keyword>
<keyword evidence="5 11" id="KW-0812">Transmembrane</keyword>
<gene>
    <name evidence="13" type="ORF">TCM_034986</name>
</gene>
<dbReference type="PANTHER" id="PTHR15486">
    <property type="entry name" value="ANCIENT UBIQUITOUS PROTEIN"/>
    <property type="match status" value="1"/>
</dbReference>
<dbReference type="SUPFAM" id="SSF69593">
    <property type="entry name" value="Glycerol-3-phosphate (1)-acyltransferase"/>
    <property type="match status" value="1"/>
</dbReference>
<dbReference type="AlphaFoldDB" id="A0A061FFK6"/>
<dbReference type="InterPro" id="IPR056462">
    <property type="entry name" value="HAD_RAM2/GPAT1-8"/>
</dbReference>
<evidence type="ECO:0000259" key="12">
    <source>
        <dbReference type="SMART" id="SM00563"/>
    </source>
</evidence>
<organism evidence="13 14">
    <name type="scientific">Theobroma cacao</name>
    <name type="common">Cacao</name>
    <name type="synonym">Cocoa</name>
    <dbReference type="NCBI Taxonomy" id="3641"/>
    <lineage>
        <taxon>Eukaryota</taxon>
        <taxon>Viridiplantae</taxon>
        <taxon>Streptophyta</taxon>
        <taxon>Embryophyta</taxon>
        <taxon>Tracheophyta</taxon>
        <taxon>Spermatophyta</taxon>
        <taxon>Magnoliopsida</taxon>
        <taxon>eudicotyledons</taxon>
        <taxon>Gunneridae</taxon>
        <taxon>Pentapetalae</taxon>
        <taxon>rosids</taxon>
        <taxon>malvids</taxon>
        <taxon>Malvales</taxon>
        <taxon>Malvaceae</taxon>
        <taxon>Byttnerioideae</taxon>
        <taxon>Theobroma</taxon>
    </lineage>
</organism>
<dbReference type="EMBL" id="CM001886">
    <property type="protein sequence ID" value="EOY16115.1"/>
    <property type="molecule type" value="Genomic_DNA"/>
</dbReference>
<keyword evidence="6 11" id="KW-1133">Transmembrane helix</keyword>
<dbReference type="Proteomes" id="UP000026915">
    <property type="component" value="Chromosome 8"/>
</dbReference>
<feature type="transmembrane region" description="Helical" evidence="11">
    <location>
        <begin position="323"/>
        <end position="346"/>
    </location>
</feature>
<dbReference type="InterPro" id="IPR002123">
    <property type="entry name" value="Plipid/glycerol_acylTrfase"/>
</dbReference>
<evidence type="ECO:0000256" key="9">
    <source>
        <dbReference type="ARBA" id="ARBA00023264"/>
    </source>
</evidence>
<comment type="subcellular location">
    <subcellularLocation>
        <location evidence="1">Membrane</location>
        <topology evidence="1">Multi-pass membrane protein</topology>
    </subcellularLocation>
</comment>
<feature type="transmembrane region" description="Helical" evidence="11">
    <location>
        <begin position="295"/>
        <end position="317"/>
    </location>
</feature>
<accession>A0A061FFK6</accession>
<dbReference type="eggNOG" id="ENOG502QRJ7">
    <property type="taxonomic scope" value="Eukaryota"/>
</dbReference>
<evidence type="ECO:0000313" key="14">
    <source>
        <dbReference type="Proteomes" id="UP000026915"/>
    </source>
</evidence>
<evidence type="ECO:0000256" key="11">
    <source>
        <dbReference type="SAM" id="Phobius"/>
    </source>
</evidence>
<evidence type="ECO:0000256" key="4">
    <source>
        <dbReference type="ARBA" id="ARBA00022679"/>
    </source>
</evidence>
<keyword evidence="14" id="KW-1185">Reference proteome</keyword>
<dbReference type="Pfam" id="PF01553">
    <property type="entry name" value="Acyltransferase"/>
    <property type="match status" value="1"/>
</dbReference>
<dbReference type="CDD" id="cd06551">
    <property type="entry name" value="LPLAT"/>
    <property type="match status" value="1"/>
</dbReference>
<dbReference type="Pfam" id="PF23270">
    <property type="entry name" value="HAD_RAM2_N"/>
    <property type="match status" value="1"/>
</dbReference>
<dbReference type="PANTHER" id="PTHR15486:SF65">
    <property type="entry name" value="GLYCEROL-3-PHOSPHATE ACYLTRANSFERASE"/>
    <property type="match status" value="1"/>
</dbReference>
<protein>
    <submittedName>
        <fullName evidence="13">Glycerol-3-phosphate acyltransferase 2</fullName>
    </submittedName>
</protein>
<evidence type="ECO:0000313" key="13">
    <source>
        <dbReference type="EMBL" id="EOY16115.1"/>
    </source>
</evidence>
<feature type="transmembrane region" description="Helical" evidence="11">
    <location>
        <begin position="107"/>
        <end position="130"/>
    </location>
</feature>
<dbReference type="GO" id="GO:0010143">
    <property type="term" value="P:cutin biosynthetic process"/>
    <property type="evidence" value="ECO:0000318"/>
    <property type="project" value="GO_Central"/>
</dbReference>
<evidence type="ECO:0000256" key="10">
    <source>
        <dbReference type="ARBA" id="ARBA00023315"/>
    </source>
</evidence>
<keyword evidence="4" id="KW-0808">Transferase</keyword>
<evidence type="ECO:0000256" key="8">
    <source>
        <dbReference type="ARBA" id="ARBA00023209"/>
    </source>
</evidence>
<name>A0A061FFK6_THECC</name>
<dbReference type="HOGENOM" id="CLU_028504_1_0_1"/>
<dbReference type="SMART" id="SM00563">
    <property type="entry name" value="PlsC"/>
    <property type="match status" value="1"/>
</dbReference>
<dbReference type="GO" id="GO:0090447">
    <property type="term" value="F:glycerol-3-phosphate 2-O-acyltransferase activity"/>
    <property type="evidence" value="ECO:0000318"/>
    <property type="project" value="GO_Central"/>
</dbReference>
<dbReference type="InParanoid" id="A0A061FFK6"/>
<dbReference type="Gramene" id="EOY16115">
    <property type="protein sequence ID" value="EOY16115"/>
    <property type="gene ID" value="TCM_034986"/>
</dbReference>
<proteinExistence type="inferred from homology"/>
<keyword evidence="9" id="KW-1208">Phospholipid metabolism</keyword>
<dbReference type="STRING" id="3641.A0A061FFK6"/>
<sequence length="553" mass="61969">MANRQSVLWGLKTVCLVHQHLNSTIYGNLCQQAIKVIKNDDVASGINEPLSILNQRKLPYLRFKVSNGPATQFKFLKHSTLVHRTDELANQTLAFHLEGALLKSCSLFPYFMLMAFEAGGLFRALILLLLYPLVLLIGKELGLRILVFVSFVGIRKEKFRAGTAILPKFFLEDVGCEGFDIVMSYKKRVAVTGMPKFMVEGFLRDYLGIDAVVARELKEFRGYFLGLMEEKMDAGLVISECTHHIGLGCFRKSHDQKIFSHCKEIYLVTEAEKKNWQVLPRKRYPKPLIFHDGRLAFRPTPLAALIMFIWLPFGFLLNITRTIVFISLPFKLSIPLLALSGCIITVSKPEPTTASINGENKPGGMLYVCNHRTLLDPLFLSAVLMKSVCAVTYSISRFSEVISPIKTVRLSRDREKDGKIMKKLLSQGDLVVCPEGTTCREPYLLRFSPLFAEMTDEIVPVAIKLQVSLFYGSTASGLKCLDSTFHLMNPNPMCSVKILNKLPSCQTHNTGGKSKFEVTNHVQNQIAAALGFECTNLTRKDKYAILAGNEGIV</sequence>